<dbReference type="PANTHER" id="PTHR36181:SF2">
    <property type="entry name" value="INTRON-ENCODED ENDONUCLEASE AI3-RELATED"/>
    <property type="match status" value="1"/>
</dbReference>
<keyword evidence="2" id="KW-0378">Hydrolase</keyword>
<dbReference type="InterPro" id="IPR051289">
    <property type="entry name" value="LAGLIDADG_Endonuclease"/>
</dbReference>
<evidence type="ECO:0000259" key="1">
    <source>
        <dbReference type="Pfam" id="PF00961"/>
    </source>
</evidence>
<gene>
    <name evidence="2" type="primary">orf303</name>
</gene>
<dbReference type="Gene3D" id="3.10.28.10">
    <property type="entry name" value="Homing endonucleases"/>
    <property type="match status" value="2"/>
</dbReference>
<keyword evidence="2" id="KW-0255">Endonuclease</keyword>
<dbReference type="InterPro" id="IPR027434">
    <property type="entry name" value="Homing_endonucl"/>
</dbReference>
<feature type="domain" description="Homing endonuclease LAGLIDADG" evidence="1">
    <location>
        <begin position="67"/>
        <end position="157"/>
    </location>
</feature>
<geneLocation type="mitochondrion" evidence="2"/>
<dbReference type="InterPro" id="IPR004860">
    <property type="entry name" value="LAGLIDADG_dom"/>
</dbReference>
<dbReference type="GO" id="GO:0005739">
    <property type="term" value="C:mitochondrion"/>
    <property type="evidence" value="ECO:0007669"/>
    <property type="project" value="UniProtKB-ARBA"/>
</dbReference>
<dbReference type="RefSeq" id="YP_009759739.1">
    <property type="nucleotide sequence ID" value="NC_047242.1"/>
</dbReference>
<dbReference type="GO" id="GO:0004519">
    <property type="term" value="F:endonuclease activity"/>
    <property type="evidence" value="ECO:0007669"/>
    <property type="project" value="UniProtKB-KW"/>
</dbReference>
<reference evidence="2" key="1">
    <citation type="submission" date="2020-01" db="EMBL/GenBank/DDBJ databases">
        <title>The mitochondrial genome of Bipolaris sorokiniana.</title>
        <authorList>
            <person name="Song N."/>
        </authorList>
    </citation>
    <scope>NUCLEOTIDE SEQUENCE</scope>
</reference>
<proteinExistence type="predicted"/>
<dbReference type="SUPFAM" id="SSF55608">
    <property type="entry name" value="Homing endonucleases"/>
    <property type="match status" value="2"/>
</dbReference>
<accession>A0A6G9KD98</accession>
<protein>
    <submittedName>
        <fullName evidence="2">LAGLIDADG endonuclease</fullName>
    </submittedName>
</protein>
<dbReference type="EMBL" id="MN978926">
    <property type="protein sequence ID" value="QIQ48951.1"/>
    <property type="molecule type" value="Genomic_DNA"/>
</dbReference>
<organism evidence="2">
    <name type="scientific">Cochliobolus sativus</name>
    <name type="common">Common root rot and spot blotch fungus</name>
    <name type="synonym">Bipolaris sorokiniana</name>
    <dbReference type="NCBI Taxonomy" id="45130"/>
    <lineage>
        <taxon>Eukaryota</taxon>
        <taxon>Fungi</taxon>
        <taxon>Dikarya</taxon>
        <taxon>Ascomycota</taxon>
        <taxon>Pezizomycotina</taxon>
        <taxon>Dothideomycetes</taxon>
        <taxon>Pleosporomycetidae</taxon>
        <taxon>Pleosporales</taxon>
        <taxon>Pleosporineae</taxon>
        <taxon>Pleosporaceae</taxon>
        <taxon>Bipolaris</taxon>
    </lineage>
</organism>
<sequence>MNRAFLKLHYMREHPVFILWSTVYFVSFGKIQNEGQSAGNRMNNLGSSETTREAITLDDKKIFEWWLIGFAEGDGVFSVDKRGYLVFKVTQSSVDAQVLFYIKKELGFGSVTVQSKLNKTHQYRVRDKDNLLKIIKIFNGNLITKNKKSQFKSWLEAFNLKYKTNIIHIESNEKVNLCNAWLSGFTDAEGCFTSSAYLSKTGKHIVIVRYVISQKDDVEFSKLLANLIDGYVTHIKNYDGYNTVVNFGKLNKILNYLHNYPLKTKKHVSYLRWLKVYHLVKDKKHLTESGIEIIKDKIKFINK</sequence>
<dbReference type="Pfam" id="PF00961">
    <property type="entry name" value="LAGLIDADG_1"/>
    <property type="match status" value="2"/>
</dbReference>
<dbReference type="AlphaFoldDB" id="A0A6G9KD98"/>
<dbReference type="PANTHER" id="PTHR36181">
    <property type="entry name" value="INTRON-ENCODED ENDONUCLEASE AI3-RELATED"/>
    <property type="match status" value="1"/>
</dbReference>
<name>A0A6G9KD98_COCSA</name>
<dbReference type="GeneID" id="54600036"/>
<keyword evidence="2" id="KW-0496">Mitochondrion</keyword>
<evidence type="ECO:0000313" key="2">
    <source>
        <dbReference type="EMBL" id="QIQ48951.1"/>
    </source>
</evidence>
<keyword evidence="2" id="KW-0540">Nuclease</keyword>
<feature type="domain" description="Homing endonuclease LAGLIDADG" evidence="1">
    <location>
        <begin position="182"/>
        <end position="277"/>
    </location>
</feature>